<keyword evidence="3" id="KW-1185">Reference proteome</keyword>
<sequence>MKTLKCRESLHQTFCFRGLQARYVFSEDEQERYNKLVKGEEGEAIADELLHLFFQHDDGIYLCDLRLNINYQQVQIDSLLVLDNCVIVFEVKNLSFDLNYRDGNFYLMNGEPFSALNEQLARLKKVVSSYIAQYDPFVDVIVYPFFVNPEQTIHGILLNGDVLVKDNYQHVLMEYRKQFNLGPAAAITKYLLKRSVPNNFDKRMEVDYSLVKKGVYCSVCFKEMQRISQRRVFCVNCNQHSNTSDIVHNAVKDIGKIWPDQLITSKLIADWLGNGVSIRSVQRIMKNNYERIESHHFGHHYR</sequence>
<proteinExistence type="predicted"/>
<evidence type="ECO:0000313" key="3">
    <source>
        <dbReference type="Proteomes" id="UP000294802"/>
    </source>
</evidence>
<dbReference type="AlphaFoldDB" id="A0A4R6BSX3"/>
<evidence type="ECO:0000313" key="2">
    <source>
        <dbReference type="EMBL" id="TDM07454.1"/>
    </source>
</evidence>
<dbReference type="Proteomes" id="UP000294802">
    <property type="component" value="Unassembled WGS sequence"/>
</dbReference>
<dbReference type="RefSeq" id="WP_133444245.1">
    <property type="nucleotide sequence ID" value="NZ_SCWB01000014.1"/>
</dbReference>
<accession>A0A4R6BSX3</accession>
<protein>
    <submittedName>
        <fullName evidence="2">NERD domain-containing protein</fullName>
    </submittedName>
</protein>
<evidence type="ECO:0000259" key="1">
    <source>
        <dbReference type="PROSITE" id="PS50965"/>
    </source>
</evidence>
<name>A0A4R6BSX3_9STAP</name>
<organism evidence="2 3">
    <name type="scientific">Macrococcus lamae</name>
    <dbReference type="NCBI Taxonomy" id="198484"/>
    <lineage>
        <taxon>Bacteria</taxon>
        <taxon>Bacillati</taxon>
        <taxon>Bacillota</taxon>
        <taxon>Bacilli</taxon>
        <taxon>Bacillales</taxon>
        <taxon>Staphylococcaceae</taxon>
        <taxon>Macrococcus</taxon>
    </lineage>
</organism>
<dbReference type="EMBL" id="SCWB01000014">
    <property type="protein sequence ID" value="TDM07454.1"/>
    <property type="molecule type" value="Genomic_DNA"/>
</dbReference>
<dbReference type="PROSITE" id="PS50965">
    <property type="entry name" value="NERD"/>
    <property type="match status" value="1"/>
</dbReference>
<dbReference type="InterPro" id="IPR011528">
    <property type="entry name" value="NERD"/>
</dbReference>
<dbReference type="OrthoDB" id="2387294at2"/>
<comment type="caution">
    <text evidence="2">The sequence shown here is derived from an EMBL/GenBank/DDBJ whole genome shotgun (WGS) entry which is preliminary data.</text>
</comment>
<feature type="domain" description="NERD" evidence="1">
    <location>
        <begin position="38"/>
        <end position="150"/>
    </location>
</feature>
<dbReference type="Pfam" id="PF08378">
    <property type="entry name" value="NERD"/>
    <property type="match status" value="1"/>
</dbReference>
<reference evidence="2 3" key="1">
    <citation type="submission" date="2019-01" db="EMBL/GenBank/DDBJ databases">
        <title>Draft genome sequences of the type strains of six Macrococcus species.</title>
        <authorList>
            <person name="Mazhar S."/>
            <person name="Altermann E."/>
            <person name="Hill C."/>
            <person name="Mcauliffe O."/>
        </authorList>
    </citation>
    <scope>NUCLEOTIDE SEQUENCE [LARGE SCALE GENOMIC DNA]</scope>
    <source>
        <strain evidence="2 3">CCM4815</strain>
    </source>
</reference>
<gene>
    <name evidence="2" type="ORF">ERX29_08395</name>
</gene>